<proteinExistence type="predicted"/>
<dbReference type="InterPro" id="IPR017452">
    <property type="entry name" value="GPCR_Rhodpsn_7TM"/>
</dbReference>
<evidence type="ECO:0000313" key="8">
    <source>
        <dbReference type="Proteomes" id="UP000663868"/>
    </source>
</evidence>
<evidence type="ECO:0000259" key="6">
    <source>
        <dbReference type="PROSITE" id="PS50262"/>
    </source>
</evidence>
<dbReference type="EMBL" id="CAJOBB010007774">
    <property type="protein sequence ID" value="CAF4194118.1"/>
    <property type="molecule type" value="Genomic_DNA"/>
</dbReference>
<feature type="domain" description="G-protein coupled receptors family 1 profile" evidence="6">
    <location>
        <begin position="1"/>
        <end position="135"/>
    </location>
</feature>
<dbReference type="GO" id="GO:0016020">
    <property type="term" value="C:membrane"/>
    <property type="evidence" value="ECO:0007669"/>
    <property type="project" value="UniProtKB-SubCell"/>
</dbReference>
<feature type="transmembrane region" description="Helical" evidence="5">
    <location>
        <begin position="114"/>
        <end position="136"/>
    </location>
</feature>
<feature type="transmembrane region" description="Helical" evidence="5">
    <location>
        <begin position="31"/>
        <end position="52"/>
    </location>
</feature>
<comment type="subcellular location">
    <subcellularLocation>
        <location evidence="1">Membrane</location>
    </subcellularLocation>
</comment>
<gene>
    <name evidence="7" type="ORF">KXQ929_LOCUS39700</name>
</gene>
<dbReference type="SUPFAM" id="SSF81321">
    <property type="entry name" value="Family A G protein-coupled receptor-like"/>
    <property type="match status" value="1"/>
</dbReference>
<dbReference type="AlphaFoldDB" id="A0A820B1U5"/>
<evidence type="ECO:0000313" key="7">
    <source>
        <dbReference type="EMBL" id="CAF4194118.1"/>
    </source>
</evidence>
<evidence type="ECO:0000256" key="4">
    <source>
        <dbReference type="ARBA" id="ARBA00023136"/>
    </source>
</evidence>
<sequence length="190" mass="21539">MLLPPVFVGWYIHIPTETFCLVPYTYVGPEVYHILILYLIPIVSLTIVYIWITTDIRRVSQTPNLAVAAIQRQRNQRDLTVIKRILAIMGILIVLRFPTIIFMVYGIVAGSLYPLTYGIVGIITAFCLIFIGIITIKTTSYLEKQVLGYFFPQTNRVQSGPMPLNQRNIPAVMSNNMNSQAYRKGNAPTK</sequence>
<evidence type="ECO:0000256" key="5">
    <source>
        <dbReference type="SAM" id="Phobius"/>
    </source>
</evidence>
<evidence type="ECO:0000256" key="2">
    <source>
        <dbReference type="ARBA" id="ARBA00022692"/>
    </source>
</evidence>
<reference evidence="7" key="1">
    <citation type="submission" date="2021-02" db="EMBL/GenBank/DDBJ databases">
        <authorList>
            <person name="Nowell W R."/>
        </authorList>
    </citation>
    <scope>NUCLEOTIDE SEQUENCE</scope>
</reference>
<keyword evidence="2 5" id="KW-0812">Transmembrane</keyword>
<comment type="caution">
    <text evidence="7">The sequence shown here is derived from an EMBL/GenBank/DDBJ whole genome shotgun (WGS) entry which is preliminary data.</text>
</comment>
<feature type="transmembrane region" description="Helical" evidence="5">
    <location>
        <begin position="85"/>
        <end position="108"/>
    </location>
</feature>
<organism evidence="7 8">
    <name type="scientific">Adineta steineri</name>
    <dbReference type="NCBI Taxonomy" id="433720"/>
    <lineage>
        <taxon>Eukaryota</taxon>
        <taxon>Metazoa</taxon>
        <taxon>Spiralia</taxon>
        <taxon>Gnathifera</taxon>
        <taxon>Rotifera</taxon>
        <taxon>Eurotatoria</taxon>
        <taxon>Bdelloidea</taxon>
        <taxon>Adinetida</taxon>
        <taxon>Adinetidae</taxon>
        <taxon>Adineta</taxon>
    </lineage>
</organism>
<protein>
    <recommendedName>
        <fullName evidence="6">G-protein coupled receptors family 1 profile domain-containing protein</fullName>
    </recommendedName>
</protein>
<dbReference type="PROSITE" id="PS50262">
    <property type="entry name" value="G_PROTEIN_RECEP_F1_2"/>
    <property type="match status" value="1"/>
</dbReference>
<evidence type="ECO:0000256" key="1">
    <source>
        <dbReference type="ARBA" id="ARBA00004370"/>
    </source>
</evidence>
<accession>A0A820B1U5</accession>
<dbReference type="Proteomes" id="UP000663868">
    <property type="component" value="Unassembled WGS sequence"/>
</dbReference>
<evidence type="ECO:0000256" key="3">
    <source>
        <dbReference type="ARBA" id="ARBA00022989"/>
    </source>
</evidence>
<keyword evidence="4 5" id="KW-0472">Membrane</keyword>
<name>A0A820B1U5_9BILA</name>
<dbReference type="Gene3D" id="1.20.1070.10">
    <property type="entry name" value="Rhodopsin 7-helix transmembrane proteins"/>
    <property type="match status" value="1"/>
</dbReference>
<keyword evidence="3 5" id="KW-1133">Transmembrane helix</keyword>